<dbReference type="PANTHER" id="PTHR30093:SF2">
    <property type="entry name" value="TYPE II SECRETION SYSTEM PROTEIN H"/>
    <property type="match status" value="1"/>
</dbReference>
<dbReference type="InterPro" id="IPR011453">
    <property type="entry name" value="DUF1559"/>
</dbReference>
<dbReference type="OrthoDB" id="285651at2"/>
<protein>
    <recommendedName>
        <fullName evidence="3">DUF1559 domain-containing protein</fullName>
    </recommendedName>
</protein>
<dbReference type="Pfam" id="PF07596">
    <property type="entry name" value="SBP_bac_10"/>
    <property type="match status" value="1"/>
</dbReference>
<feature type="region of interest" description="Disordered" evidence="1">
    <location>
        <begin position="1"/>
        <end position="22"/>
    </location>
</feature>
<feature type="transmembrane region" description="Helical" evidence="2">
    <location>
        <begin position="32"/>
        <end position="54"/>
    </location>
</feature>
<evidence type="ECO:0000259" key="3">
    <source>
        <dbReference type="Pfam" id="PF07596"/>
    </source>
</evidence>
<keyword evidence="2" id="KW-0812">Transmembrane</keyword>
<evidence type="ECO:0000256" key="1">
    <source>
        <dbReference type="SAM" id="MobiDB-lite"/>
    </source>
</evidence>
<keyword evidence="2" id="KW-1133">Transmembrane helix</keyword>
<evidence type="ECO:0000313" key="4">
    <source>
        <dbReference type="EMBL" id="PQO31754.1"/>
    </source>
</evidence>
<organism evidence="4 5">
    <name type="scientific">Blastopirellula marina</name>
    <dbReference type="NCBI Taxonomy" id="124"/>
    <lineage>
        <taxon>Bacteria</taxon>
        <taxon>Pseudomonadati</taxon>
        <taxon>Planctomycetota</taxon>
        <taxon>Planctomycetia</taxon>
        <taxon>Pirellulales</taxon>
        <taxon>Pirellulaceae</taxon>
        <taxon>Blastopirellula</taxon>
    </lineage>
</organism>
<dbReference type="EMBL" id="PUIB01000019">
    <property type="protein sequence ID" value="PQO31754.1"/>
    <property type="molecule type" value="Genomic_DNA"/>
</dbReference>
<evidence type="ECO:0000256" key="2">
    <source>
        <dbReference type="SAM" id="Phobius"/>
    </source>
</evidence>
<feature type="domain" description="DUF1559" evidence="3">
    <location>
        <begin position="57"/>
        <end position="168"/>
    </location>
</feature>
<evidence type="ECO:0000313" key="5">
    <source>
        <dbReference type="Proteomes" id="UP000239388"/>
    </source>
</evidence>
<keyword evidence="2" id="KW-0472">Membrane</keyword>
<accession>A0A2S8FIJ7</accession>
<dbReference type="PANTHER" id="PTHR30093">
    <property type="entry name" value="GENERAL SECRETION PATHWAY PROTEIN G"/>
    <property type="match status" value="1"/>
</dbReference>
<dbReference type="RefSeq" id="WP_105356935.1">
    <property type="nucleotide sequence ID" value="NZ_PUIB01000019.1"/>
</dbReference>
<dbReference type="AlphaFoldDB" id="A0A2S8FIJ7"/>
<reference evidence="4 5" key="1">
    <citation type="submission" date="2018-02" db="EMBL/GenBank/DDBJ databases">
        <title>Comparative genomes isolates from brazilian mangrove.</title>
        <authorList>
            <person name="Araujo J.E."/>
            <person name="Taketani R.G."/>
            <person name="Silva M.C.P."/>
            <person name="Loureco M.V."/>
            <person name="Andreote F.D."/>
        </authorList>
    </citation>
    <scope>NUCLEOTIDE SEQUENCE [LARGE SCALE GENOMIC DNA]</scope>
    <source>
        <strain evidence="4 5">NAP PRIS-MGV</strain>
    </source>
</reference>
<feature type="compositionally biased region" description="Low complexity" evidence="1">
    <location>
        <begin position="11"/>
        <end position="21"/>
    </location>
</feature>
<gene>
    <name evidence="4" type="ORF">C5Y98_20290</name>
</gene>
<dbReference type="Proteomes" id="UP000239388">
    <property type="component" value="Unassembled WGS sequence"/>
</dbReference>
<sequence>MGDAPNPFHSPPEAASEPASALGPNPHYRRNATVTLAVVPIVGFFFLYCLWSVIQNPRPEAAKYQDRHNLKQIALGLHVYHDTYSKLPPACVTDVNGKPLYSWRVLILPMVGEGALHKRFDLTQAWNSPVNLPLVRQMPDLFRSPNRHIDGATGQTPYQALVDETGSRTLIKYTTARSLVTVGDGTSNTAMLIANNQDPVCWTEPNDTDPAKFLRRFRPSEHEGEVAIAYGDGSAQGLEENLRIVLPAAMYANDGEVPPR</sequence>
<comment type="caution">
    <text evidence="4">The sequence shown here is derived from an EMBL/GenBank/DDBJ whole genome shotgun (WGS) entry which is preliminary data.</text>
</comment>
<proteinExistence type="predicted"/>
<name>A0A2S8FIJ7_9BACT</name>